<dbReference type="InterPro" id="IPR036928">
    <property type="entry name" value="AS_sf"/>
</dbReference>
<keyword evidence="3" id="KW-1185">Reference proteome</keyword>
<dbReference type="HOGENOM" id="CLU_009600_7_6_14"/>
<dbReference type="GO" id="GO:0004040">
    <property type="term" value="F:amidase activity"/>
    <property type="evidence" value="ECO:0007669"/>
    <property type="project" value="UniProtKB-EC"/>
</dbReference>
<feature type="domain" description="Amidase" evidence="1">
    <location>
        <begin position="31"/>
        <end position="423"/>
    </location>
</feature>
<gene>
    <name evidence="2" type="primary">gatA</name>
    <name evidence="2" type="ORF">MYB_00500</name>
</gene>
<dbReference type="EMBL" id="CP007154">
    <property type="protein sequence ID" value="AHH45111.1"/>
    <property type="molecule type" value="Genomic_DNA"/>
</dbReference>
<dbReference type="PATRIC" id="fig|743966.3.peg.98"/>
<dbReference type="SUPFAM" id="SSF75304">
    <property type="entry name" value="Amidase signature (AS) enzymes"/>
    <property type="match status" value="1"/>
</dbReference>
<dbReference type="STRING" id="743966.MYB_00500"/>
<keyword evidence="2" id="KW-0808">Transferase</keyword>
<keyword evidence="2" id="KW-0378">Hydrolase</keyword>
<dbReference type="Proteomes" id="UP000019229">
    <property type="component" value="Chromosome"/>
</dbReference>
<dbReference type="InterPro" id="IPR000120">
    <property type="entry name" value="Amidase"/>
</dbReference>
<dbReference type="Pfam" id="PF01425">
    <property type="entry name" value="Amidase"/>
    <property type="match status" value="1"/>
</dbReference>
<dbReference type="AlphaFoldDB" id="W5USM9"/>
<dbReference type="GO" id="GO:0016740">
    <property type="term" value="F:transferase activity"/>
    <property type="evidence" value="ECO:0007669"/>
    <property type="project" value="UniProtKB-KW"/>
</dbReference>
<evidence type="ECO:0000313" key="3">
    <source>
        <dbReference type="Proteomes" id="UP000019229"/>
    </source>
</evidence>
<protein>
    <submittedName>
        <fullName evidence="2">Aspartyl/glutamyl-tRNA amidotransferase subunit A</fullName>
        <ecNumber evidence="2">3.5.1.4</ecNumber>
    </submittedName>
</protein>
<evidence type="ECO:0000259" key="1">
    <source>
        <dbReference type="Pfam" id="PF01425"/>
    </source>
</evidence>
<sequence length="438" mass="48587">MIKHKLDYNFAKEQLKKDKNNSVAYFFEQKNTKQGPLSGSFFSIKSNFATQEGTSHASSNALINFQPSYNATVFEKLINAGAQPIIKVHNDELGLGGKGLYSHFGPIYNPLDSNKMVGGSSSGSAATINLADFAVASDTGDSVRRPASFVGCVGFKPSYGAVSRYGLYSYATSLDTVGWFTHNVSDTATIAQVVFGEDAKDLTSIQVPVDAIQELKPKKIGILNFNFEIEPYLVDKIEKLKQVLEKDGIEVESIEPDKKLFNAVNIVYGIISYSEATSNLSTINGITFGNAPKNESWQNILFKTRSDGFGFMLQKRLIWGSYFLEQENQDKYFLKAKKVRRLIADYYNSLLEKYDLLLFPPFYGVAPELVGDKQEKEDKITSFILTISNLTGNPSISIPLGTFDGMPFNIAADSKIYNDAKLLSFSLYLEKKIGELNE</sequence>
<proteinExistence type="predicted"/>
<dbReference type="eggNOG" id="COG0154">
    <property type="taxonomic scope" value="Bacteria"/>
</dbReference>
<name>W5USM9_9BACT</name>
<dbReference type="PANTHER" id="PTHR11895">
    <property type="entry name" value="TRANSAMIDASE"/>
    <property type="match status" value="1"/>
</dbReference>
<dbReference type="OrthoDB" id="9811471at2"/>
<dbReference type="PANTHER" id="PTHR11895:SF151">
    <property type="entry name" value="GLUTAMYL-TRNA(GLN) AMIDOTRANSFERASE SUBUNIT A"/>
    <property type="match status" value="1"/>
</dbReference>
<dbReference type="InterPro" id="IPR023631">
    <property type="entry name" value="Amidase_dom"/>
</dbReference>
<dbReference type="NCBIfam" id="NF005517">
    <property type="entry name" value="PRK07139.1"/>
    <property type="match status" value="1"/>
</dbReference>
<dbReference type="KEGG" id="mbc:MYB_00500"/>
<evidence type="ECO:0000313" key="2">
    <source>
        <dbReference type="EMBL" id="AHH45111.1"/>
    </source>
</evidence>
<dbReference type="EC" id="3.5.1.4" evidence="2"/>
<accession>W5USM9</accession>
<reference evidence="2 3" key="1">
    <citation type="journal article" date="2014" name="Genome Announc.">
        <title>Complete Genome Sequence of Mycoplasma bovoculi Strain M165/69T (ATCC 29104).</title>
        <authorList>
            <person name="Calcutt M.J."/>
            <person name="Foecking M.F."/>
        </authorList>
    </citation>
    <scope>NUCLEOTIDE SEQUENCE [LARGE SCALE GENOMIC DNA]</scope>
    <source>
        <strain evidence="2">M165/69</strain>
    </source>
</reference>
<dbReference type="RefSeq" id="WP_022934913.1">
    <property type="nucleotide sequence ID" value="NZ_CP007154.1"/>
</dbReference>
<dbReference type="Gene3D" id="3.90.1300.10">
    <property type="entry name" value="Amidase signature (AS) domain"/>
    <property type="match status" value="1"/>
</dbReference>
<organism evidence="2 3">
    <name type="scientific">Mesomycoplasma bovoculi M165/69</name>
    <dbReference type="NCBI Taxonomy" id="743966"/>
    <lineage>
        <taxon>Bacteria</taxon>
        <taxon>Bacillati</taxon>
        <taxon>Mycoplasmatota</taxon>
        <taxon>Mycoplasmoidales</taxon>
        <taxon>Metamycoplasmataceae</taxon>
        <taxon>Mesomycoplasma</taxon>
    </lineage>
</organism>